<organism evidence="3 4">
    <name type="scientific">Halopseudomonas bauzanensis</name>
    <dbReference type="NCBI Taxonomy" id="653930"/>
    <lineage>
        <taxon>Bacteria</taxon>
        <taxon>Pseudomonadati</taxon>
        <taxon>Pseudomonadota</taxon>
        <taxon>Gammaproteobacteria</taxon>
        <taxon>Pseudomonadales</taxon>
        <taxon>Pseudomonadaceae</taxon>
        <taxon>Halopseudomonas</taxon>
    </lineage>
</organism>
<proteinExistence type="predicted"/>
<feature type="domain" description="DUF4123" evidence="1">
    <location>
        <begin position="5"/>
        <end position="120"/>
    </location>
</feature>
<dbReference type="Proteomes" id="UP000186599">
    <property type="component" value="Unassembled WGS sequence"/>
</dbReference>
<dbReference type="STRING" id="653930.SAMN05216589_2870"/>
<dbReference type="AlphaFoldDB" id="A0A1I4PBQ9"/>
<dbReference type="InterPro" id="IPR025391">
    <property type="entry name" value="DUF4123"/>
</dbReference>
<evidence type="ECO:0000313" key="2">
    <source>
        <dbReference type="EMBL" id="SES25296.1"/>
    </source>
</evidence>
<dbReference type="EMBL" id="FOUA01000006">
    <property type="protein sequence ID" value="SFM25274.1"/>
    <property type="molecule type" value="Genomic_DNA"/>
</dbReference>
<name>A0A1I4PBQ9_9GAMM</name>
<evidence type="ECO:0000313" key="5">
    <source>
        <dbReference type="Proteomes" id="UP000186904"/>
    </source>
</evidence>
<dbReference type="EMBL" id="FOGN01000006">
    <property type="protein sequence ID" value="SES25296.1"/>
    <property type="molecule type" value="Genomic_DNA"/>
</dbReference>
<evidence type="ECO:0000313" key="3">
    <source>
        <dbReference type="EMBL" id="SFM25274.1"/>
    </source>
</evidence>
<accession>A0A1I4PBQ9</accession>
<sequence>MSTRYLLLDGVRYEQALERLYRRDEELQIEPLYAGTPWQDLADLGPILLGLHQDSTLWQEVDDEPEWHAAAAILTSPAPMTQIADHLRQFNEVADTQGNAYLLRYADPLVAWFWLNSFGSDTALHVLGPISQWHIVQPQVTWQPADAGWQVFDGPDPGASASPCNPFGEAQQQGLDQAYRWQLKSRLYACLQANHPVALQRLTPSALDSWLDNRLLTAEAWGLASERSQVIWCALSLTHGDDFATVTDGCYQHWLSHHQTAAFTPDQRLQQYYRTMAEPEGLPT</sequence>
<dbReference type="Pfam" id="PF13503">
    <property type="entry name" value="DUF4123"/>
    <property type="match status" value="1"/>
</dbReference>
<protein>
    <recommendedName>
        <fullName evidence="1">DUF4123 domain-containing protein</fullName>
    </recommendedName>
</protein>
<reference evidence="4 5" key="1">
    <citation type="submission" date="2016-10" db="EMBL/GenBank/DDBJ databases">
        <authorList>
            <person name="de Groot N.N."/>
        </authorList>
    </citation>
    <scope>NUCLEOTIDE SEQUENCE [LARGE SCALE GENOMIC DNA]</scope>
    <source>
        <strain evidence="3 4">CGMCC 1.9095</strain>
        <strain evidence="2 5">DSM 22558</strain>
    </source>
</reference>
<evidence type="ECO:0000259" key="1">
    <source>
        <dbReference type="Pfam" id="PF13503"/>
    </source>
</evidence>
<evidence type="ECO:0000313" key="4">
    <source>
        <dbReference type="Proteomes" id="UP000186599"/>
    </source>
</evidence>
<dbReference type="Proteomes" id="UP000186904">
    <property type="component" value="Unassembled WGS sequence"/>
</dbReference>
<dbReference type="RefSeq" id="WP_074780916.1">
    <property type="nucleotide sequence ID" value="NZ_FOGN01000006.1"/>
</dbReference>
<keyword evidence="4" id="KW-1185">Reference proteome</keyword>
<dbReference type="OrthoDB" id="5905401at2"/>
<gene>
    <name evidence="3" type="ORF">SAMN04487855_2900</name>
    <name evidence="2" type="ORF">SAMN05216589_2870</name>
</gene>